<evidence type="ECO:0000313" key="3">
    <source>
        <dbReference type="Proteomes" id="UP000887116"/>
    </source>
</evidence>
<sequence>MCSLPPPPRGSTIAQPRNTSRQNQYSNSQTSAQIMSSSSSINSNNTLVETTSLNSSNSRRNNDNRNSTSGRSTTANTINNHSINCIRFQTNKRALIPVIINNDTEIQALCDPCADITVIQQSCVPNNIVIHPWTDGQF</sequence>
<dbReference type="EMBL" id="BMAO01012657">
    <property type="protein sequence ID" value="GFQ83030.1"/>
    <property type="molecule type" value="Genomic_DNA"/>
</dbReference>
<proteinExistence type="predicted"/>
<gene>
    <name evidence="2" type="ORF">TNCT_302511</name>
</gene>
<feature type="compositionally biased region" description="Polar residues" evidence="1">
    <location>
        <begin position="12"/>
        <end position="25"/>
    </location>
</feature>
<comment type="caution">
    <text evidence="2">The sequence shown here is derived from an EMBL/GenBank/DDBJ whole genome shotgun (WGS) entry which is preliminary data.</text>
</comment>
<protein>
    <submittedName>
        <fullName evidence="2">Uncharacterized protein</fullName>
    </submittedName>
</protein>
<keyword evidence="3" id="KW-1185">Reference proteome</keyword>
<organism evidence="2 3">
    <name type="scientific">Trichonephila clavata</name>
    <name type="common">Joro spider</name>
    <name type="synonym">Nephila clavata</name>
    <dbReference type="NCBI Taxonomy" id="2740835"/>
    <lineage>
        <taxon>Eukaryota</taxon>
        <taxon>Metazoa</taxon>
        <taxon>Ecdysozoa</taxon>
        <taxon>Arthropoda</taxon>
        <taxon>Chelicerata</taxon>
        <taxon>Arachnida</taxon>
        <taxon>Araneae</taxon>
        <taxon>Araneomorphae</taxon>
        <taxon>Entelegynae</taxon>
        <taxon>Araneoidea</taxon>
        <taxon>Nephilidae</taxon>
        <taxon>Trichonephila</taxon>
    </lineage>
</organism>
<dbReference type="AlphaFoldDB" id="A0A8X6KQG6"/>
<reference evidence="2" key="1">
    <citation type="submission" date="2020-07" db="EMBL/GenBank/DDBJ databases">
        <title>Multicomponent nature underlies the extraordinary mechanical properties of spider dragline silk.</title>
        <authorList>
            <person name="Kono N."/>
            <person name="Nakamura H."/>
            <person name="Mori M."/>
            <person name="Yoshida Y."/>
            <person name="Ohtoshi R."/>
            <person name="Malay A.D."/>
            <person name="Moran D.A.P."/>
            <person name="Tomita M."/>
            <person name="Numata K."/>
            <person name="Arakawa K."/>
        </authorList>
    </citation>
    <scope>NUCLEOTIDE SEQUENCE</scope>
</reference>
<dbReference type="Proteomes" id="UP000887116">
    <property type="component" value="Unassembled WGS sequence"/>
</dbReference>
<name>A0A8X6KQG6_TRICU</name>
<accession>A0A8X6KQG6</accession>
<evidence type="ECO:0000313" key="2">
    <source>
        <dbReference type="EMBL" id="GFQ83030.1"/>
    </source>
</evidence>
<feature type="compositionally biased region" description="Low complexity" evidence="1">
    <location>
        <begin position="26"/>
        <end position="76"/>
    </location>
</feature>
<evidence type="ECO:0000256" key="1">
    <source>
        <dbReference type="SAM" id="MobiDB-lite"/>
    </source>
</evidence>
<dbReference type="OrthoDB" id="6462750at2759"/>
<feature type="region of interest" description="Disordered" evidence="1">
    <location>
        <begin position="1"/>
        <end position="76"/>
    </location>
</feature>